<dbReference type="Proteomes" id="UP000008881">
    <property type="component" value="Chromosome"/>
</dbReference>
<proteinExistence type="inferred from homology"/>
<dbReference type="InterPro" id="IPR029063">
    <property type="entry name" value="SAM-dependent_MTases_sf"/>
</dbReference>
<dbReference type="NCBIfam" id="TIGR02085">
    <property type="entry name" value="meth_trns_rumB"/>
    <property type="match status" value="1"/>
</dbReference>
<evidence type="ECO:0000313" key="13">
    <source>
        <dbReference type="EMBL" id="AEG97893.1"/>
    </source>
</evidence>
<dbReference type="GeneID" id="93311168"/>
<keyword evidence="4 9" id="KW-0808">Transferase</keyword>
<organism evidence="13 14">
    <name type="scientific">Klebsiella aerogenes (strain ATCC 13048 / DSM 30053 / CCUG 1429 / JCM 1235 / KCTC 2190 / NBRC 13534 / NCIMB 10102 / NCTC 10006 / CDC 819-56)</name>
    <name type="common">Enterobacter aerogenes</name>
    <dbReference type="NCBI Taxonomy" id="1028307"/>
    <lineage>
        <taxon>Bacteria</taxon>
        <taxon>Pseudomonadati</taxon>
        <taxon>Pseudomonadota</taxon>
        <taxon>Gammaproteobacteria</taxon>
        <taxon>Enterobacterales</taxon>
        <taxon>Enterobacteriaceae</taxon>
        <taxon>Klebsiella/Raoultella group</taxon>
        <taxon>Klebsiella</taxon>
    </lineage>
</organism>
<dbReference type="InterPro" id="IPR011825">
    <property type="entry name" value="23SrRNA_MeTrfase_RlmC"/>
</dbReference>
<dbReference type="PROSITE" id="PS01230">
    <property type="entry name" value="TRMA_1"/>
    <property type="match status" value="1"/>
</dbReference>
<evidence type="ECO:0000256" key="2">
    <source>
        <dbReference type="ARBA" id="ARBA00022552"/>
    </source>
</evidence>
<feature type="binding site" evidence="9">
    <location>
        <position position="3"/>
    </location>
    <ligand>
        <name>[4Fe-4S] cluster</name>
        <dbReference type="ChEBI" id="CHEBI:49883"/>
    </ligand>
</feature>
<dbReference type="CDD" id="cd02440">
    <property type="entry name" value="AdoMet_MTases"/>
    <property type="match status" value="1"/>
</dbReference>
<evidence type="ECO:0000313" key="14">
    <source>
        <dbReference type="Proteomes" id="UP000008881"/>
    </source>
</evidence>
<dbReference type="KEGG" id="eae:EAE_14900"/>
<dbReference type="HOGENOM" id="CLU_014689_0_0_6"/>
<comment type="function">
    <text evidence="9">Catalyzes the formation of 5-methyl-uridine at position 747 (m5U747) in 23S rRNA.</text>
</comment>
<name>A0A0H3FQK5_KLEAK</name>
<evidence type="ECO:0000256" key="12">
    <source>
        <dbReference type="PROSITE-ProRule" id="PRU10015"/>
    </source>
</evidence>
<dbReference type="InterPro" id="IPR030390">
    <property type="entry name" value="MeTrfase_TrmA_AS"/>
</dbReference>
<keyword evidence="8 9" id="KW-0411">Iron-sulfur</keyword>
<evidence type="ECO:0000256" key="10">
    <source>
        <dbReference type="NCBIfam" id="TIGR02085"/>
    </source>
</evidence>
<keyword evidence="7 9" id="KW-0408">Iron</keyword>
<dbReference type="OrthoDB" id="9804590at2"/>
<dbReference type="GO" id="GO:0070475">
    <property type="term" value="P:rRNA base methylation"/>
    <property type="evidence" value="ECO:0007669"/>
    <property type="project" value="TreeGrafter"/>
</dbReference>
<evidence type="ECO:0000256" key="9">
    <source>
        <dbReference type="HAMAP-Rule" id="MF_01012"/>
    </source>
</evidence>
<dbReference type="SUPFAM" id="SSF53335">
    <property type="entry name" value="S-adenosyl-L-methionine-dependent methyltransferases"/>
    <property type="match status" value="1"/>
</dbReference>
<keyword evidence="5 9" id="KW-0949">S-adenosyl-L-methionine</keyword>
<dbReference type="Pfam" id="PF05958">
    <property type="entry name" value="tRNA_U5-meth_tr"/>
    <property type="match status" value="1"/>
</dbReference>
<gene>
    <name evidence="13" type="primary">rumB</name>
    <name evidence="9" type="synonym">rlmC</name>
    <name evidence="13" type="ordered locus">EAE_14900</name>
</gene>
<dbReference type="PANTHER" id="PTHR11061">
    <property type="entry name" value="RNA M5U METHYLTRANSFERASE"/>
    <property type="match status" value="1"/>
</dbReference>
<dbReference type="PROSITE" id="PS51687">
    <property type="entry name" value="SAM_MT_RNA_M5U"/>
    <property type="match status" value="1"/>
</dbReference>
<dbReference type="AlphaFoldDB" id="A0A0H3FQK5"/>
<comment type="similarity">
    <text evidence="9">Belongs to the class I-like SAM-binding methyltransferase superfamily. RNA M5U methyltransferase family. RlmC subfamily.</text>
</comment>
<dbReference type="GO" id="GO:0051539">
    <property type="term" value="F:4 iron, 4 sulfur cluster binding"/>
    <property type="evidence" value="ECO:0007669"/>
    <property type="project" value="UniProtKB-KW"/>
</dbReference>
<dbReference type="GO" id="GO:0070041">
    <property type="term" value="F:rRNA (uridine-C5-)-methyltransferase activity"/>
    <property type="evidence" value="ECO:0007669"/>
    <property type="project" value="UniProtKB-UniRule"/>
</dbReference>
<dbReference type="PROSITE" id="PS01231">
    <property type="entry name" value="TRMA_2"/>
    <property type="match status" value="1"/>
</dbReference>
<dbReference type="Gene3D" id="3.40.50.150">
    <property type="entry name" value="Vaccinia Virus protein VP39"/>
    <property type="match status" value="1"/>
</dbReference>
<feature type="binding site" evidence="9 11">
    <location>
        <position position="261"/>
    </location>
    <ligand>
        <name>S-adenosyl-L-methionine</name>
        <dbReference type="ChEBI" id="CHEBI:59789"/>
    </ligand>
</feature>
<keyword evidence="2 9" id="KW-0698">rRNA processing</keyword>
<keyword evidence="6 9" id="KW-0479">Metal-binding</keyword>
<evidence type="ECO:0000256" key="5">
    <source>
        <dbReference type="ARBA" id="ARBA00022691"/>
    </source>
</evidence>
<feature type="binding site" evidence="9 11">
    <location>
        <position position="306"/>
    </location>
    <ligand>
        <name>S-adenosyl-L-methionine</name>
        <dbReference type="ChEBI" id="CHEBI:59789"/>
    </ligand>
</feature>
<dbReference type="InterPro" id="IPR010280">
    <property type="entry name" value="U5_MeTrfase_fam"/>
</dbReference>
<dbReference type="eggNOG" id="COG2265">
    <property type="taxonomic scope" value="Bacteria"/>
</dbReference>
<evidence type="ECO:0000256" key="1">
    <source>
        <dbReference type="ARBA" id="ARBA00022485"/>
    </source>
</evidence>
<keyword evidence="1 9" id="KW-0004">4Fe-4S</keyword>
<evidence type="ECO:0000256" key="6">
    <source>
        <dbReference type="ARBA" id="ARBA00022723"/>
    </source>
</evidence>
<dbReference type="InterPro" id="IPR030391">
    <property type="entry name" value="MeTrfase_TrmA_CS"/>
</dbReference>
<feature type="active site" evidence="12">
    <location>
        <position position="333"/>
    </location>
</feature>
<comment type="catalytic activity">
    <reaction evidence="9">
        <text>uridine(747) in 23S rRNA + S-adenosyl-L-methionine = 5-methyluridine(747) in 23S rRNA + S-adenosyl-L-homocysteine + H(+)</text>
        <dbReference type="Rhea" id="RHEA:42628"/>
        <dbReference type="Rhea" id="RHEA-COMP:10154"/>
        <dbReference type="Rhea" id="RHEA-COMP:10155"/>
        <dbReference type="ChEBI" id="CHEBI:15378"/>
        <dbReference type="ChEBI" id="CHEBI:57856"/>
        <dbReference type="ChEBI" id="CHEBI:59789"/>
        <dbReference type="ChEBI" id="CHEBI:65315"/>
        <dbReference type="ChEBI" id="CHEBI:74447"/>
        <dbReference type="EC" id="2.1.1.189"/>
    </reaction>
</comment>
<dbReference type="NCBIfam" id="TIGR00479">
    <property type="entry name" value="rumA"/>
    <property type="match status" value="1"/>
</dbReference>
<feature type="binding site" evidence="9 11">
    <location>
        <position position="240"/>
    </location>
    <ligand>
        <name>S-adenosyl-L-methionine</name>
        <dbReference type="ChEBI" id="CHEBI:59789"/>
    </ligand>
</feature>
<dbReference type="PATRIC" id="fig|1028307.3.peg.2977"/>
<evidence type="ECO:0000256" key="7">
    <source>
        <dbReference type="ARBA" id="ARBA00023004"/>
    </source>
</evidence>
<dbReference type="Gene3D" id="2.40.50.1070">
    <property type="match status" value="1"/>
</dbReference>
<protein>
    <recommendedName>
        <fullName evidence="9 10">23S rRNA (uracil(747)-C(5))-methyltransferase RlmC</fullName>
        <ecNumber evidence="9 10">2.1.1.189</ecNumber>
    </recommendedName>
    <alternativeName>
        <fullName evidence="9">23S rRNA(m5U747)-methyltransferase</fullName>
    </alternativeName>
</protein>
<dbReference type="RefSeq" id="WP_015704856.1">
    <property type="nucleotide sequence ID" value="NC_015663.1"/>
</dbReference>
<evidence type="ECO:0000256" key="3">
    <source>
        <dbReference type="ARBA" id="ARBA00022603"/>
    </source>
</evidence>
<dbReference type="FunFam" id="2.40.50.1070:FF:000002">
    <property type="entry name" value="23S rRNA (uracil(747)-C(5))-methyltransferase RlmC"/>
    <property type="match status" value="1"/>
</dbReference>
<evidence type="ECO:0000256" key="8">
    <source>
        <dbReference type="ARBA" id="ARBA00023014"/>
    </source>
</evidence>
<sequence>MHCALYDAGRCRSCQWLELPLTQQLADKMANLRELLAGHPAATWLAPVSGPETAFRNKAKMVVSGSVERPLLGMLHRDGTPEDLTDCPLYPPSFEPVFAALKPFIARAGLTPYNVARKRGELKYLLLTESQHGGMMLRFVLRSAAKLEQLRAALPWLQQQLPQLKVITANIQPVHMAIMEGEQEIFLSDQQALAENFNGVPLWIRPQSFFQTNPTVASQLYATARDWVRALPVNHMWDLFCGVGGFGLHCATPQMRLTGIEIAPEAIACAKQSAAQLGLTNLHFQALDSTQFATHEDDIPQLVLVNPPRRGIGAELCDYLSRMAPPYIIYSSCNARTMAADIDRLQGYRLERVQLFDMFPHTAHYEVLTLLVREV</sequence>
<reference evidence="13 14" key="1">
    <citation type="journal article" date="2012" name="J. Bacteriol.">
        <title>Complete genome sequence of Enterobacter aerogenes KCTC 2190.</title>
        <authorList>
            <person name="Shin S.H."/>
            <person name="Kim S."/>
            <person name="Kim J.Y."/>
            <person name="Lee S."/>
            <person name="Um Y."/>
            <person name="Oh M.K."/>
            <person name="Kim Y.R."/>
            <person name="Lee J."/>
            <person name="Yang K.S."/>
        </authorList>
    </citation>
    <scope>NUCLEOTIDE SEQUENCE [LARGE SCALE GENOMIC DNA]</scope>
    <source>
        <strain evidence="13 14">KCTC 2190</strain>
    </source>
</reference>
<feature type="binding site" evidence="9">
    <location>
        <position position="14"/>
    </location>
    <ligand>
        <name>[4Fe-4S] cluster</name>
        <dbReference type="ChEBI" id="CHEBI:49883"/>
    </ligand>
</feature>
<evidence type="ECO:0000256" key="4">
    <source>
        <dbReference type="ARBA" id="ARBA00022679"/>
    </source>
</evidence>
<evidence type="ECO:0000256" key="11">
    <source>
        <dbReference type="PROSITE-ProRule" id="PRU01024"/>
    </source>
</evidence>
<dbReference type="PANTHER" id="PTHR11061:SF30">
    <property type="entry name" value="TRNA (URACIL(54)-C(5))-METHYLTRANSFERASE"/>
    <property type="match status" value="1"/>
</dbReference>
<dbReference type="EMBL" id="CP002824">
    <property type="protein sequence ID" value="AEG97893.1"/>
    <property type="molecule type" value="Genomic_DNA"/>
</dbReference>
<dbReference type="HAMAP" id="MF_01012">
    <property type="entry name" value="23SrRNA_methyltr_RlmC"/>
    <property type="match status" value="1"/>
</dbReference>
<feature type="binding site" evidence="9 11">
    <location>
        <position position="211"/>
    </location>
    <ligand>
        <name>S-adenosyl-L-methionine</name>
        <dbReference type="ChEBI" id="CHEBI:59789"/>
    </ligand>
</feature>
<dbReference type="GO" id="GO:0005506">
    <property type="term" value="F:iron ion binding"/>
    <property type="evidence" value="ECO:0007669"/>
    <property type="project" value="UniProtKB-UniRule"/>
</dbReference>
<dbReference type="EC" id="2.1.1.189" evidence="9 10"/>
<feature type="binding site" evidence="9">
    <location>
        <position position="87"/>
    </location>
    <ligand>
        <name>[4Fe-4S] cluster</name>
        <dbReference type="ChEBI" id="CHEBI:49883"/>
    </ligand>
</feature>
<feature type="active site" description="Nucleophile" evidence="9 11">
    <location>
        <position position="333"/>
    </location>
</feature>
<accession>A0A0H3FQK5</accession>
<keyword evidence="14" id="KW-1185">Reference proteome</keyword>
<keyword evidence="3 9" id="KW-0489">Methyltransferase</keyword>
<feature type="binding site" evidence="9">
    <location>
        <position position="11"/>
    </location>
    <ligand>
        <name>[4Fe-4S] cluster</name>
        <dbReference type="ChEBI" id="CHEBI:49883"/>
    </ligand>
</feature>